<dbReference type="Proteomes" id="UP001321486">
    <property type="component" value="Chromosome"/>
</dbReference>
<organism evidence="4 5">
    <name type="scientific">Frondihabitans sucicola</name>
    <dbReference type="NCBI Taxonomy" id="1268041"/>
    <lineage>
        <taxon>Bacteria</taxon>
        <taxon>Bacillati</taxon>
        <taxon>Actinomycetota</taxon>
        <taxon>Actinomycetes</taxon>
        <taxon>Micrococcales</taxon>
        <taxon>Microbacteriaceae</taxon>
        <taxon>Frondihabitans</taxon>
    </lineage>
</organism>
<dbReference type="PANTHER" id="PTHR10819">
    <property type="entry name" value="PHOSPHOTRIESTERASE-RELATED"/>
    <property type="match status" value="1"/>
</dbReference>
<evidence type="ECO:0000256" key="2">
    <source>
        <dbReference type="ARBA" id="ARBA00022801"/>
    </source>
</evidence>
<feature type="compositionally biased region" description="Polar residues" evidence="3">
    <location>
        <begin position="87"/>
        <end position="98"/>
    </location>
</feature>
<name>A0ABM8GSZ2_9MICO</name>
<evidence type="ECO:0000313" key="4">
    <source>
        <dbReference type="EMBL" id="BDZ51437.1"/>
    </source>
</evidence>
<dbReference type="SUPFAM" id="SSF51556">
    <property type="entry name" value="Metallo-dependent hydrolases"/>
    <property type="match status" value="1"/>
</dbReference>
<evidence type="ECO:0000256" key="1">
    <source>
        <dbReference type="ARBA" id="ARBA00022723"/>
    </source>
</evidence>
<dbReference type="Pfam" id="PF02126">
    <property type="entry name" value="PTE"/>
    <property type="match status" value="1"/>
</dbReference>
<dbReference type="InterPro" id="IPR001559">
    <property type="entry name" value="Phosphotriesterase"/>
</dbReference>
<keyword evidence="5" id="KW-1185">Reference proteome</keyword>
<sequence length="116" mass="12945">MHEHVFTLNAEIRDEYPWDEDAVVAQAVGELDELKASGIDTILDLTVFGLGRNIRRIKRIAEKTSLRIIAATGIYTYRDLPTFFSSTKRAHRASSNDSSPERSRRGSTTPASGRPP</sequence>
<dbReference type="PANTHER" id="PTHR10819:SF3">
    <property type="entry name" value="PHOSPHOTRIESTERASE-RELATED PROTEIN"/>
    <property type="match status" value="1"/>
</dbReference>
<dbReference type="EMBL" id="AP027732">
    <property type="protein sequence ID" value="BDZ51437.1"/>
    <property type="molecule type" value="Genomic_DNA"/>
</dbReference>
<reference evidence="5" key="1">
    <citation type="journal article" date="2019" name="Int. J. Syst. Evol. Microbiol.">
        <title>The Global Catalogue of Microorganisms (GCM) 10K type strain sequencing project: providing services to taxonomists for standard genome sequencing and annotation.</title>
        <authorList>
            <consortium name="The Broad Institute Genomics Platform"/>
            <consortium name="The Broad Institute Genome Sequencing Center for Infectious Disease"/>
            <person name="Wu L."/>
            <person name="Ma J."/>
        </authorList>
    </citation>
    <scope>NUCLEOTIDE SEQUENCE [LARGE SCALE GENOMIC DNA]</scope>
    <source>
        <strain evidence="5">NBRC 108728</strain>
    </source>
</reference>
<dbReference type="Gene3D" id="3.20.20.140">
    <property type="entry name" value="Metal-dependent hydrolases"/>
    <property type="match status" value="1"/>
</dbReference>
<gene>
    <name evidence="4" type="ORF">GCM10025867_36780</name>
</gene>
<keyword evidence="1" id="KW-0479">Metal-binding</keyword>
<feature type="region of interest" description="Disordered" evidence="3">
    <location>
        <begin position="87"/>
        <end position="116"/>
    </location>
</feature>
<evidence type="ECO:0000256" key="3">
    <source>
        <dbReference type="SAM" id="MobiDB-lite"/>
    </source>
</evidence>
<dbReference type="InterPro" id="IPR032466">
    <property type="entry name" value="Metal_Hydrolase"/>
</dbReference>
<evidence type="ECO:0000313" key="5">
    <source>
        <dbReference type="Proteomes" id="UP001321486"/>
    </source>
</evidence>
<protein>
    <submittedName>
        <fullName evidence="4">Uncharacterized protein</fullName>
    </submittedName>
</protein>
<feature type="compositionally biased region" description="Polar residues" evidence="3">
    <location>
        <begin position="106"/>
        <end position="116"/>
    </location>
</feature>
<proteinExistence type="predicted"/>
<keyword evidence="2" id="KW-0378">Hydrolase</keyword>
<accession>A0ABM8GSZ2</accession>